<organism evidence="1">
    <name type="scientific">Anguilla anguilla</name>
    <name type="common">European freshwater eel</name>
    <name type="synonym">Muraena anguilla</name>
    <dbReference type="NCBI Taxonomy" id="7936"/>
    <lineage>
        <taxon>Eukaryota</taxon>
        <taxon>Metazoa</taxon>
        <taxon>Chordata</taxon>
        <taxon>Craniata</taxon>
        <taxon>Vertebrata</taxon>
        <taxon>Euteleostomi</taxon>
        <taxon>Actinopterygii</taxon>
        <taxon>Neopterygii</taxon>
        <taxon>Teleostei</taxon>
        <taxon>Anguilliformes</taxon>
        <taxon>Anguillidae</taxon>
        <taxon>Anguilla</taxon>
    </lineage>
</organism>
<accession>A0A0E9UMV5</accession>
<proteinExistence type="predicted"/>
<name>A0A0E9UMV5_ANGAN</name>
<dbReference type="AlphaFoldDB" id="A0A0E9UMV5"/>
<dbReference type="EMBL" id="GBXM01042314">
    <property type="protein sequence ID" value="JAH66263.1"/>
    <property type="molecule type" value="Transcribed_RNA"/>
</dbReference>
<reference evidence="1" key="1">
    <citation type="submission" date="2014-11" db="EMBL/GenBank/DDBJ databases">
        <authorList>
            <person name="Amaro Gonzalez C."/>
        </authorList>
    </citation>
    <scope>NUCLEOTIDE SEQUENCE</scope>
</reference>
<evidence type="ECO:0000313" key="1">
    <source>
        <dbReference type="EMBL" id="JAH66263.1"/>
    </source>
</evidence>
<protein>
    <submittedName>
        <fullName evidence="1">Uncharacterized protein</fullName>
    </submittedName>
</protein>
<sequence length="70" mass="7222">MHTYTGNSGGSLKLGLKAGVGGGGGPAGTNCGQRVWGMDAVRTDHGNGRGGSRKEKSVTAKKWKMEFITN</sequence>
<reference evidence="1" key="2">
    <citation type="journal article" date="2015" name="Fish Shellfish Immunol.">
        <title>Early steps in the European eel (Anguilla anguilla)-Vibrio vulnificus interaction in the gills: Role of the RtxA13 toxin.</title>
        <authorList>
            <person name="Callol A."/>
            <person name="Pajuelo D."/>
            <person name="Ebbesson L."/>
            <person name="Teles M."/>
            <person name="MacKenzie S."/>
            <person name="Amaro C."/>
        </authorList>
    </citation>
    <scope>NUCLEOTIDE SEQUENCE</scope>
</reference>